<dbReference type="RefSeq" id="WP_201075439.1">
    <property type="nucleotide sequence ID" value="NZ_CP067420.1"/>
</dbReference>
<protein>
    <submittedName>
        <fullName evidence="2">FkbM family methyltransferase</fullName>
    </submittedName>
</protein>
<dbReference type="Gene3D" id="3.40.50.150">
    <property type="entry name" value="Vaccinia Virus protein VP39"/>
    <property type="match status" value="1"/>
</dbReference>
<dbReference type="GO" id="GO:0008168">
    <property type="term" value="F:methyltransferase activity"/>
    <property type="evidence" value="ECO:0007669"/>
    <property type="project" value="UniProtKB-KW"/>
</dbReference>
<dbReference type="Pfam" id="PF05050">
    <property type="entry name" value="Methyltransf_21"/>
    <property type="match status" value="1"/>
</dbReference>
<dbReference type="InterPro" id="IPR029044">
    <property type="entry name" value="Nucleotide-diphossugar_trans"/>
</dbReference>
<evidence type="ECO:0000313" key="2">
    <source>
        <dbReference type="EMBL" id="QQP89326.1"/>
    </source>
</evidence>
<keyword evidence="3" id="KW-1185">Reference proteome</keyword>
<gene>
    <name evidence="2" type="ORF">IGS68_25620</name>
</gene>
<dbReference type="EMBL" id="CP067420">
    <property type="protein sequence ID" value="QQP89326.1"/>
    <property type="molecule type" value="Genomic_DNA"/>
</dbReference>
<organism evidence="2 3">
    <name type="scientific">Skermanella cutis</name>
    <dbReference type="NCBI Taxonomy" id="2775420"/>
    <lineage>
        <taxon>Bacteria</taxon>
        <taxon>Pseudomonadati</taxon>
        <taxon>Pseudomonadota</taxon>
        <taxon>Alphaproteobacteria</taxon>
        <taxon>Rhodospirillales</taxon>
        <taxon>Azospirillaceae</taxon>
        <taxon>Skermanella</taxon>
    </lineage>
</organism>
<dbReference type="SUPFAM" id="SSF53448">
    <property type="entry name" value="Nucleotide-diphospho-sugar transferases"/>
    <property type="match status" value="1"/>
</dbReference>
<keyword evidence="2" id="KW-0808">Transferase</keyword>
<dbReference type="Proteomes" id="UP000595197">
    <property type="component" value="Chromosome"/>
</dbReference>
<dbReference type="GO" id="GO:0032259">
    <property type="term" value="P:methylation"/>
    <property type="evidence" value="ECO:0007669"/>
    <property type="project" value="UniProtKB-KW"/>
</dbReference>
<dbReference type="InterPro" id="IPR029063">
    <property type="entry name" value="SAM-dependent_MTases_sf"/>
</dbReference>
<accession>A0ABX7B8A1</accession>
<name>A0ABX7B8A1_9PROT</name>
<dbReference type="SUPFAM" id="SSF53335">
    <property type="entry name" value="S-adenosyl-L-methionine-dependent methyltransferases"/>
    <property type="match status" value="1"/>
</dbReference>
<feature type="domain" description="Methyltransferase FkbM" evidence="1">
    <location>
        <begin position="337"/>
        <end position="508"/>
    </location>
</feature>
<evidence type="ECO:0000313" key="3">
    <source>
        <dbReference type="Proteomes" id="UP000595197"/>
    </source>
</evidence>
<sequence length="541" mass="60238">MAPVPYHSEKSSKIIVSGANSAYFDLLKGLVESLETVEGLRGRALGILDLGLSDSERAYLDRKSAIIVRPEWPFEEMKGADLPEWFKAMVCRPFLPRYFPGFEFIFWIDADSWLQNAQVLDLFEAGAREDGFAVVPTADRAYGPAIGNSYLMEFQREWYAKGFGEEVAEKLYRFPVVAAGALCGRSTAPHWAQWQLLIAKGLGSAVFREIEQTALNVLVHGTPTRTHLLPAYCHWVCNSRVPAFDEGKQKFVEPFLPYEEIGIMGLADNTKRDAFLIETTTGILKKGYLTFGGHTDGARSANFDIGEGCAVDGVFTRRFMENTFKKLNSLGYINFVQVGAMDGLLFDHLHHAIKEYRWDGILIEPLPDMFQRLKRNYEGCEGLIFENCAIAPDDRPRPMWRVPVEAVESGLVPPWAMGISSLYDDRNAIGGNLVSDADFASIRKHLTTETVACSTFGQILSRHSFDTVDLVAIDAEGSDMAILRQVDFMALGTQVAIVEICNLPADEKRECLTTLYGNGFRCFVSEDRSDILAVRGALADA</sequence>
<dbReference type="InterPro" id="IPR006342">
    <property type="entry name" value="FkbM_mtfrase"/>
</dbReference>
<proteinExistence type="predicted"/>
<dbReference type="NCBIfam" id="TIGR01444">
    <property type="entry name" value="fkbM_fam"/>
    <property type="match status" value="1"/>
</dbReference>
<reference evidence="2" key="1">
    <citation type="submission" date="2021-02" db="EMBL/GenBank/DDBJ databases">
        <title>Skermanella TT6 skin isolate.</title>
        <authorList>
            <person name="Lee K."/>
            <person name="Ganzorig M."/>
        </authorList>
    </citation>
    <scope>NUCLEOTIDE SEQUENCE</scope>
    <source>
        <strain evidence="2">TT6</strain>
    </source>
</reference>
<keyword evidence="2" id="KW-0489">Methyltransferase</keyword>
<evidence type="ECO:0000259" key="1">
    <source>
        <dbReference type="Pfam" id="PF05050"/>
    </source>
</evidence>